<gene>
    <name evidence="2" type="ORF">MCOR33_006743</name>
</gene>
<reference evidence="2" key="1">
    <citation type="submission" date="2021-01" db="EMBL/GenBank/DDBJ databases">
        <title>Deciphering the adaptive evolutionary patterns associated with biogeogrpahic diversity in the finger millet blast pathogen Magnaporthe oryzae in Eastern Africa.</title>
        <authorList>
            <person name="Onyema G."/>
            <person name="Shittu T.A."/>
            <person name="Dodsworth S."/>
            <person name="Devilliers S."/>
            <person name="Muthumeenakshi S."/>
            <person name="Sreenivasaprasad S."/>
        </authorList>
    </citation>
    <scope>NUCLEOTIDE SEQUENCE</scope>
    <source>
        <strain evidence="2">D15/s37</strain>
    </source>
</reference>
<keyword evidence="3" id="KW-1185">Reference proteome</keyword>
<evidence type="ECO:0000313" key="3">
    <source>
        <dbReference type="Proteomes" id="UP001059893"/>
    </source>
</evidence>
<comment type="caution">
    <text evidence="2">The sequence shown here is derived from an EMBL/GenBank/DDBJ whole genome shotgun (WGS) entry which is preliminary data.</text>
</comment>
<proteinExistence type="predicted"/>
<protein>
    <submittedName>
        <fullName evidence="2">Uncharacterized protein</fullName>
    </submittedName>
</protein>
<feature type="compositionally biased region" description="Low complexity" evidence="1">
    <location>
        <begin position="17"/>
        <end position="30"/>
    </location>
</feature>
<evidence type="ECO:0000313" key="2">
    <source>
        <dbReference type="EMBL" id="KAI6296752.1"/>
    </source>
</evidence>
<dbReference type="Proteomes" id="UP001059893">
    <property type="component" value="Unassembled WGS sequence"/>
</dbReference>
<accession>A0ABQ8NGM0</accession>
<organism evidence="2 3">
    <name type="scientific">Pyricularia grisea</name>
    <name type="common">Crabgrass-specific blast fungus</name>
    <name type="synonym">Magnaporthe grisea</name>
    <dbReference type="NCBI Taxonomy" id="148305"/>
    <lineage>
        <taxon>Eukaryota</taxon>
        <taxon>Fungi</taxon>
        <taxon>Dikarya</taxon>
        <taxon>Ascomycota</taxon>
        <taxon>Pezizomycotina</taxon>
        <taxon>Sordariomycetes</taxon>
        <taxon>Sordariomycetidae</taxon>
        <taxon>Magnaporthales</taxon>
        <taxon>Pyriculariaceae</taxon>
        <taxon>Pyricularia</taxon>
    </lineage>
</organism>
<sequence length="101" mass="10532">MASLSDPDSKHPALFISTTSSPPSQPSASTCRTFSPPVITPHSLAQWDMHPNPAATRLLADLPYITASPQARVAPDHAHIDHRHVGWPPAALAAAAVGGDA</sequence>
<feature type="region of interest" description="Disordered" evidence="1">
    <location>
        <begin position="1"/>
        <end position="35"/>
    </location>
</feature>
<evidence type="ECO:0000256" key="1">
    <source>
        <dbReference type="SAM" id="MobiDB-lite"/>
    </source>
</evidence>
<name>A0ABQ8NGM0_PYRGI</name>
<dbReference type="EMBL" id="JABSND010000127">
    <property type="protein sequence ID" value="KAI6296752.1"/>
    <property type="molecule type" value="Genomic_DNA"/>
</dbReference>